<dbReference type="OrthoDB" id="384327at2"/>
<evidence type="ECO:0000256" key="4">
    <source>
        <dbReference type="ARBA" id="ARBA00016962"/>
    </source>
</evidence>
<dbReference type="EMBL" id="CP018906">
    <property type="protein sequence ID" value="AQW21502.1"/>
    <property type="molecule type" value="Genomic_DNA"/>
</dbReference>
<comment type="similarity">
    <text evidence="2">Belongs to the ABC-4 integral membrane protein family. HrtB subfamily.</text>
</comment>
<dbReference type="GO" id="GO:0005886">
    <property type="term" value="C:plasma membrane"/>
    <property type="evidence" value="ECO:0007669"/>
    <property type="project" value="UniProtKB-SubCell"/>
</dbReference>
<comment type="function">
    <text evidence="10">Part of the ABC transporter complex hrt involved in hemin import. Responsible for the translocation of the substrate across the membrane.</text>
</comment>
<evidence type="ECO:0000256" key="5">
    <source>
        <dbReference type="ARBA" id="ARBA00022448"/>
    </source>
</evidence>
<evidence type="ECO:0000256" key="11">
    <source>
        <dbReference type="SAM" id="Phobius"/>
    </source>
</evidence>
<evidence type="ECO:0000256" key="8">
    <source>
        <dbReference type="ARBA" id="ARBA00022989"/>
    </source>
</evidence>
<feature type="transmembrane region" description="Helical" evidence="11">
    <location>
        <begin position="317"/>
        <end position="337"/>
    </location>
</feature>
<dbReference type="PANTHER" id="PTHR43738:SF1">
    <property type="entry name" value="HEMIN TRANSPORT SYSTEM PERMEASE PROTEIN HRTB-RELATED"/>
    <property type="match status" value="1"/>
</dbReference>
<feature type="transmembrane region" description="Helical" evidence="11">
    <location>
        <begin position="15"/>
        <end position="39"/>
    </location>
</feature>
<dbReference type="AlphaFoldDB" id="A0A1S6QIR8"/>
<sequence length="351" mass="38346">MFLALKEMKREKLRYGLIISMVVLIAYLIFILTSLAIGLARQNTLTIDSWDVKSVVMNKDSNISLGQSMIVKGQVGKLNSSQAMIGQAPIVAKSKNRDNESAQFFGINKNQYIYKEMKVTKGHKPSKANQIVVDDQFKNDGYKIGDKVTMNSDEDKYEIVGFMHDQKYSVAPVVYGNLNTWRDLKSVNSNIVGSAVVSKHSNPKFNDKYLKSYSKSTFVNKLPGYSAQNSTFGFMIGFLMVISLVVIAVFLYILTMQKLANYAVLRAQGIPSKVLVKATIAQSLIIVVGGLIIGAALTFATASALPVGVPMFFDIPILSAVTVGMILISIVAALIPVRTIVKVDPVTVIGG</sequence>
<accession>A0A1S6QIR8</accession>
<evidence type="ECO:0000256" key="6">
    <source>
        <dbReference type="ARBA" id="ARBA00022475"/>
    </source>
</evidence>
<evidence type="ECO:0000256" key="3">
    <source>
        <dbReference type="ARBA" id="ARBA00011131"/>
    </source>
</evidence>
<dbReference type="KEGG" id="lcu:PL11_005920"/>
<dbReference type="InterPro" id="IPR003838">
    <property type="entry name" value="ABC3_permease_C"/>
</dbReference>
<dbReference type="InterPro" id="IPR051125">
    <property type="entry name" value="ABC-4/HrtB_transporter"/>
</dbReference>
<gene>
    <name evidence="13" type="ORF">PL11_005920</name>
</gene>
<evidence type="ECO:0000313" key="14">
    <source>
        <dbReference type="Proteomes" id="UP000030361"/>
    </source>
</evidence>
<dbReference type="RefSeq" id="WP_035167979.1">
    <property type="nucleotide sequence ID" value="NZ_CP018906.1"/>
</dbReference>
<dbReference type="Proteomes" id="UP000030361">
    <property type="component" value="Chromosome"/>
</dbReference>
<dbReference type="eggNOG" id="COG0577">
    <property type="taxonomic scope" value="Bacteria"/>
</dbReference>
<evidence type="ECO:0000256" key="1">
    <source>
        <dbReference type="ARBA" id="ARBA00004651"/>
    </source>
</evidence>
<evidence type="ECO:0000256" key="9">
    <source>
        <dbReference type="ARBA" id="ARBA00023136"/>
    </source>
</evidence>
<keyword evidence="8 11" id="KW-1133">Transmembrane helix</keyword>
<organism evidence="13 14">
    <name type="scientific">Lentilactobacillus curieae</name>
    <dbReference type="NCBI Taxonomy" id="1138822"/>
    <lineage>
        <taxon>Bacteria</taxon>
        <taxon>Bacillati</taxon>
        <taxon>Bacillota</taxon>
        <taxon>Bacilli</taxon>
        <taxon>Lactobacillales</taxon>
        <taxon>Lactobacillaceae</taxon>
        <taxon>Lentilactobacillus</taxon>
    </lineage>
</organism>
<dbReference type="PANTHER" id="PTHR43738">
    <property type="entry name" value="ABC TRANSPORTER, MEMBRANE PROTEIN"/>
    <property type="match status" value="1"/>
</dbReference>
<evidence type="ECO:0000256" key="2">
    <source>
        <dbReference type="ARBA" id="ARBA00008697"/>
    </source>
</evidence>
<keyword evidence="14" id="KW-1185">Reference proteome</keyword>
<evidence type="ECO:0000256" key="10">
    <source>
        <dbReference type="ARBA" id="ARBA00024973"/>
    </source>
</evidence>
<evidence type="ECO:0000256" key="7">
    <source>
        <dbReference type="ARBA" id="ARBA00022692"/>
    </source>
</evidence>
<protein>
    <recommendedName>
        <fullName evidence="4">Putative hemin transport system permease protein HrtB</fullName>
    </recommendedName>
</protein>
<feature type="transmembrane region" description="Helical" evidence="11">
    <location>
        <begin position="232"/>
        <end position="254"/>
    </location>
</feature>
<feature type="domain" description="ABC3 transporter permease C-terminal" evidence="12">
    <location>
        <begin position="234"/>
        <end position="345"/>
    </location>
</feature>
<comment type="subcellular location">
    <subcellularLocation>
        <location evidence="1">Cell membrane</location>
        <topology evidence="1">Multi-pass membrane protein</topology>
    </subcellularLocation>
</comment>
<name>A0A1S6QIR8_9LACO</name>
<evidence type="ECO:0000259" key="12">
    <source>
        <dbReference type="Pfam" id="PF02687"/>
    </source>
</evidence>
<comment type="subunit">
    <text evidence="3">The complex is composed of two ATP-binding proteins (HrtA), two transmembrane proteins (HrtB) and a solute-binding protein.</text>
</comment>
<keyword evidence="9 11" id="KW-0472">Membrane</keyword>
<feature type="transmembrane region" description="Helical" evidence="11">
    <location>
        <begin position="274"/>
        <end position="297"/>
    </location>
</feature>
<keyword evidence="5" id="KW-0813">Transport</keyword>
<keyword evidence="7 11" id="KW-0812">Transmembrane</keyword>
<keyword evidence="6" id="KW-1003">Cell membrane</keyword>
<proteinExistence type="inferred from homology"/>
<reference evidence="13 14" key="1">
    <citation type="journal article" date="2015" name="Genome Announc.">
        <title>Genome Sequence of Lactobacillus curieae CCTCC M 2011381T, a Novel Producer of Gamma-aminobutyric Acid.</title>
        <authorList>
            <person name="Wang Y."/>
            <person name="Wang Y."/>
            <person name="Lang C."/>
            <person name="Wei D."/>
            <person name="Xu P."/>
            <person name="Xie J."/>
        </authorList>
    </citation>
    <scope>NUCLEOTIDE SEQUENCE [LARGE SCALE GENOMIC DNA]</scope>
    <source>
        <strain evidence="13 14">CCTCC M 2011381</strain>
    </source>
</reference>
<dbReference type="Pfam" id="PF02687">
    <property type="entry name" value="FtsX"/>
    <property type="match status" value="1"/>
</dbReference>
<evidence type="ECO:0000313" key="13">
    <source>
        <dbReference type="EMBL" id="AQW21502.1"/>
    </source>
</evidence>